<keyword evidence="1" id="KW-1133">Transmembrane helix</keyword>
<accession>A0A844FBW0</accession>
<dbReference type="RefSeq" id="WP_009249188.1">
    <property type="nucleotide sequence ID" value="NZ_AP024846.1"/>
</dbReference>
<feature type="transmembrane region" description="Helical" evidence="1">
    <location>
        <begin position="74"/>
        <end position="96"/>
    </location>
</feature>
<dbReference type="Proteomes" id="UP000462363">
    <property type="component" value="Unassembled WGS sequence"/>
</dbReference>
<evidence type="ECO:0000313" key="3">
    <source>
        <dbReference type="Proteomes" id="UP000462363"/>
    </source>
</evidence>
<feature type="transmembrane region" description="Helical" evidence="1">
    <location>
        <begin position="41"/>
        <end position="62"/>
    </location>
</feature>
<evidence type="ECO:0000313" key="2">
    <source>
        <dbReference type="EMBL" id="MSS40229.1"/>
    </source>
</evidence>
<sequence>MLDEKKVKLMTRLAFYEQTQGKEDFKVSAYYRKDYASMHGICSFLWVTFGYACVVGLAMLAGMEQLLSKMSSGLVVMLAVIILAGYVFLVVLYTVISSHIYNQKHRDARQRVKKYNHDLTRLLKMYEKENR</sequence>
<dbReference type="AlphaFoldDB" id="A0A844FBW0"/>
<organism evidence="2 3">
    <name type="scientific">Clostridium scindens (strain JCM 10418 / VPI 12708)</name>
    <dbReference type="NCBI Taxonomy" id="29347"/>
    <lineage>
        <taxon>Bacteria</taxon>
        <taxon>Bacillati</taxon>
        <taxon>Bacillota</taxon>
        <taxon>Clostridia</taxon>
        <taxon>Lachnospirales</taxon>
        <taxon>Lachnospiraceae</taxon>
    </lineage>
</organism>
<comment type="caution">
    <text evidence="2">The sequence shown here is derived from an EMBL/GenBank/DDBJ whole genome shotgun (WGS) entry which is preliminary data.</text>
</comment>
<keyword evidence="1" id="KW-0812">Transmembrane</keyword>
<name>A0A844FBW0_CLOSV</name>
<evidence type="ECO:0000256" key="1">
    <source>
        <dbReference type="SAM" id="Phobius"/>
    </source>
</evidence>
<dbReference type="EMBL" id="VUMB01000013">
    <property type="protein sequence ID" value="MSS40229.1"/>
    <property type="molecule type" value="Genomic_DNA"/>
</dbReference>
<keyword evidence="1" id="KW-0472">Membrane</keyword>
<proteinExistence type="predicted"/>
<reference evidence="2 3" key="1">
    <citation type="submission" date="2019-08" db="EMBL/GenBank/DDBJ databases">
        <title>In-depth cultivation of the pig gut microbiome towards novel bacterial diversity and tailored functional studies.</title>
        <authorList>
            <person name="Wylensek D."/>
            <person name="Hitch T.C.A."/>
            <person name="Clavel T."/>
        </authorList>
    </citation>
    <scope>NUCLEOTIDE SEQUENCE [LARGE SCALE GENOMIC DNA]</scope>
    <source>
        <strain evidence="2 3">BL-389-WT-3D</strain>
    </source>
</reference>
<gene>
    <name evidence="2" type="ORF">FYJ37_07675</name>
</gene>
<protein>
    <submittedName>
        <fullName evidence="2">Uncharacterized protein</fullName>
    </submittedName>
</protein>